<dbReference type="EMBL" id="JANBTX010000033">
    <property type="protein sequence ID" value="KAJ2689038.1"/>
    <property type="molecule type" value="Genomic_DNA"/>
</dbReference>
<accession>A0A9W8L673</accession>
<name>A0A9W8L673_9FUNG</name>
<evidence type="ECO:0000313" key="3">
    <source>
        <dbReference type="Proteomes" id="UP001151516"/>
    </source>
</evidence>
<proteinExistence type="predicted"/>
<evidence type="ECO:0000256" key="1">
    <source>
        <dbReference type="SAM" id="MobiDB-lite"/>
    </source>
</evidence>
<dbReference type="OrthoDB" id="5569077at2759"/>
<protein>
    <submittedName>
        <fullName evidence="2">Uncharacterized protein</fullName>
    </submittedName>
</protein>
<comment type="caution">
    <text evidence="2">The sequence shown here is derived from an EMBL/GenBank/DDBJ whole genome shotgun (WGS) entry which is preliminary data.</text>
</comment>
<reference evidence="2" key="1">
    <citation type="submission" date="2022-07" db="EMBL/GenBank/DDBJ databases">
        <title>Phylogenomic reconstructions and comparative analyses of Kickxellomycotina fungi.</title>
        <authorList>
            <person name="Reynolds N.K."/>
            <person name="Stajich J.E."/>
            <person name="Barry K."/>
            <person name="Grigoriev I.V."/>
            <person name="Crous P."/>
            <person name="Smith M.E."/>
        </authorList>
    </citation>
    <scope>NUCLEOTIDE SEQUENCE</scope>
    <source>
        <strain evidence="2">CBS 109367</strain>
    </source>
</reference>
<keyword evidence="3" id="KW-1185">Reference proteome</keyword>
<feature type="compositionally biased region" description="Acidic residues" evidence="1">
    <location>
        <begin position="233"/>
        <end position="243"/>
    </location>
</feature>
<organism evidence="2 3">
    <name type="scientific">Coemansia spiralis</name>
    <dbReference type="NCBI Taxonomy" id="417178"/>
    <lineage>
        <taxon>Eukaryota</taxon>
        <taxon>Fungi</taxon>
        <taxon>Fungi incertae sedis</taxon>
        <taxon>Zoopagomycota</taxon>
        <taxon>Kickxellomycotina</taxon>
        <taxon>Kickxellomycetes</taxon>
        <taxon>Kickxellales</taxon>
        <taxon>Kickxellaceae</taxon>
        <taxon>Coemansia</taxon>
    </lineage>
</organism>
<feature type="region of interest" description="Disordered" evidence="1">
    <location>
        <begin position="215"/>
        <end position="243"/>
    </location>
</feature>
<sequence>MDLPSDNPPSDYPPRRQTWELNQARWRLGMDKHKLNNRFRNIAKRRRRAKTPEAKLQCQQEWDKALADAKLLEGRLDEHYQIRQQQHLERVQKSRNANPKSKRQRYKELELARKARVHLQLREAMLKHLEQIPEVSSESDFLVVSVSCPISVLQLVFEYLSPAPGPAATWDELLAHLRHLWRVAAVNCEWRVIALPLLYRTAYVVIGPQLDQWRTDGGGDQGSEVDIDKGSDEDNAFGSSGDDDEELLNTVGLSRDGVNIRLRSNMGLLWKTGWIVKMHKVQIIVLGMGQTAGQLLRQLVLAGLARHVWPAVDSLRIDLRGSSSITQTETTAEQGPEAVEALNEFLSDIMPSLREIEFYGPSSKAIYRPHSDAISGGVLIEQLIRERLHGPEPLRAVRVKSDCWPKLTDDYDMGANAPPVSIECMAINGPDDTCLMPVPIMASDTLIELKLTAATAEYVWKLFGCLGKLKPTKKRSRHPPPPLVFSSLQSLAIGFANIREKLVQGTVGDEPSYKDVEDKLFKRFSNLPHYDALEFPVLTRLEFRHSFSHSDLEMFARSPISTLVLCCPPRGSQASLDLSMFAGLYRLSILFKMELYGGGVAKIGSILATVCPLLQHLALVLTVGKYLRVQSPELPFANSLVSLTLEGEYNQYDVKHLLRMFPNLRRLGVCALFSEPIPSTSELVDRYYRANDYHLLRPVHGSLRVLDAYNCWFFTDCEGVGATLASRQLVESELNHYRRLLVGLVCRLPALDLLRVNAESVDGINESIRAIAGTNTGPEIIDRLKRLKVRPLNH</sequence>
<gene>
    <name evidence="2" type="ORF">IWW39_001759</name>
</gene>
<dbReference type="Proteomes" id="UP001151516">
    <property type="component" value="Unassembled WGS sequence"/>
</dbReference>
<evidence type="ECO:0000313" key="2">
    <source>
        <dbReference type="EMBL" id="KAJ2689038.1"/>
    </source>
</evidence>
<dbReference type="AlphaFoldDB" id="A0A9W8L673"/>